<dbReference type="STRING" id="1166018.FAES_3353"/>
<feature type="binding site" evidence="3">
    <location>
        <begin position="601"/>
        <end position="602"/>
    </location>
    <ligand>
        <name>substrate</name>
    </ligand>
</feature>
<dbReference type="GO" id="GO:0030246">
    <property type="term" value="F:carbohydrate binding"/>
    <property type="evidence" value="ECO:0007669"/>
    <property type="project" value="InterPro"/>
</dbReference>
<dbReference type="GO" id="GO:0016757">
    <property type="term" value="F:glycosyltransferase activity"/>
    <property type="evidence" value="ECO:0007669"/>
    <property type="project" value="UniProtKB-ARBA"/>
</dbReference>
<evidence type="ECO:0000313" key="8">
    <source>
        <dbReference type="Proteomes" id="UP000011058"/>
    </source>
</evidence>
<comment type="similarity">
    <text evidence="1">Belongs to the glycosyl hydrolase 65 family.</text>
</comment>
<dbReference type="RefSeq" id="WP_015332460.1">
    <property type="nucleotide sequence ID" value="NC_020054.1"/>
</dbReference>
<dbReference type="InterPro" id="IPR005194">
    <property type="entry name" value="Glyco_hydro_65_C"/>
</dbReference>
<dbReference type="PANTHER" id="PTHR11051">
    <property type="entry name" value="GLYCOSYL HYDROLASE-RELATED"/>
    <property type="match status" value="1"/>
</dbReference>
<evidence type="ECO:0000256" key="2">
    <source>
        <dbReference type="PIRSR" id="PIRSR036289-50"/>
    </source>
</evidence>
<name>I0KB58_9BACT</name>
<evidence type="ECO:0000259" key="5">
    <source>
        <dbReference type="Pfam" id="PF03633"/>
    </source>
</evidence>
<feature type="domain" description="Glycoside hydrolase family 65 central catalytic" evidence="4">
    <location>
        <begin position="322"/>
        <end position="688"/>
    </location>
</feature>
<evidence type="ECO:0000259" key="6">
    <source>
        <dbReference type="Pfam" id="PF03636"/>
    </source>
</evidence>
<dbReference type="InterPro" id="IPR011013">
    <property type="entry name" value="Gal_mutarotase_sf_dom"/>
</dbReference>
<feature type="binding site" evidence="3">
    <location>
        <begin position="357"/>
        <end position="358"/>
    </location>
    <ligand>
        <name>substrate</name>
    </ligand>
</feature>
<dbReference type="Pfam" id="PF03636">
    <property type="entry name" value="Glyco_hydro_65N"/>
    <property type="match status" value="1"/>
</dbReference>
<dbReference type="Gene3D" id="2.60.420.10">
    <property type="entry name" value="Maltose phosphorylase, domain 3"/>
    <property type="match status" value="1"/>
</dbReference>
<dbReference type="Pfam" id="PF03633">
    <property type="entry name" value="Glyco_hydro_65C"/>
    <property type="match status" value="1"/>
</dbReference>
<keyword evidence="7" id="KW-0378">Hydrolase</keyword>
<dbReference type="PIRSF" id="PIRSF036289">
    <property type="entry name" value="Glycosyl_hydrolase_malt_phosph"/>
    <property type="match status" value="1"/>
</dbReference>
<keyword evidence="8" id="KW-1185">Reference proteome</keyword>
<feature type="domain" description="Glycoside hydrolase family 65 C-terminal" evidence="5">
    <location>
        <begin position="698"/>
        <end position="758"/>
    </location>
</feature>
<dbReference type="EMBL" id="HE796683">
    <property type="protein sequence ID" value="CCH01361.1"/>
    <property type="molecule type" value="Genomic_DNA"/>
</dbReference>
<dbReference type="InterPro" id="IPR012341">
    <property type="entry name" value="6hp_glycosidase-like_sf"/>
</dbReference>
<accession>I0KB58</accession>
<dbReference type="GO" id="GO:0004553">
    <property type="term" value="F:hydrolase activity, hydrolyzing O-glycosyl compounds"/>
    <property type="evidence" value="ECO:0007669"/>
    <property type="project" value="TreeGrafter"/>
</dbReference>
<dbReference type="SUPFAM" id="SSF74650">
    <property type="entry name" value="Galactose mutarotase-like"/>
    <property type="match status" value="1"/>
</dbReference>
<gene>
    <name evidence="7" type="ORF">FAES_3353</name>
</gene>
<sequence length="774" mass="88496">MKQYITNDPWCVVEDGFHPEFNEITESLMSLGNGQMGGRGSFEEKFTGKTLLGNYVAGVYYPDKTRVGWWKNGYPEYFAKVLNATNWIGIDVEINDEVLDLNTCPVRDFRRVLNMQAGYLERSFVVTLKNGHEFRVRSTRFCSIVDDEAGAIRYSITPITADAKIVFTPYLDGAIRNKDANYDETFWDEVRKETAYGEAYIELCTRKTGFHVTTGMCVEVMQNGEKVDYQSQPIKHEKYVANRITLDCRQGQETVLIKYAVNLSSLNYGVDELLREAKAYIQRISAKGFETMLAEQQQAWADKWQLNDIRIDGDVAAQQGIRFNIFQLNQTYTGKDERLNIGPKGFTGEKYGGSTYWDTEAYCLPFYLATADQQVARNLLVYRHKHLQKAIENAQKLGFTDGAALYPMVTMNGEECHNEWEITFEEIHRNGAIAYAIYDYVRYTADEMYLAQYGLEVLIGISRFWMQRVNWSKAKQQYVMLGVTGPNEYENNVNNNWYTNYIAAWTLRYTAEAVATVKRLDAGAYEALATRIHFDETAELAKAADIVEKMHYPYDPERQVFLQQSDFLDKDLMPVSDIPAEQRPLNQHWSWDRILRSCFIKQADVLQGLYFFEDEFDTDTLRRNFDFYEPMTVHESSLSPCVHSIQASKLGMKAKAYEMYLRTARLDLDDYNNDTEDGCHITSMAGTWLAVVKGFGGLRVEKDQIVLAPYCPDGWEALAFKIRFRGTLLQITVTQQDATVANFSTQPITLSLHGEAVTIGADSAETIAHKAIAA</sequence>
<dbReference type="Pfam" id="PF03632">
    <property type="entry name" value="Glyco_hydro_65m"/>
    <property type="match status" value="1"/>
</dbReference>
<protein>
    <submittedName>
        <fullName evidence="7">Glycoside hydrolase family 65 central catalytic</fullName>
    </submittedName>
</protein>
<proteinExistence type="inferred from homology"/>
<dbReference type="Gene3D" id="1.50.10.10">
    <property type="match status" value="1"/>
</dbReference>
<evidence type="ECO:0000256" key="3">
    <source>
        <dbReference type="PIRSR" id="PIRSR036289-51"/>
    </source>
</evidence>
<dbReference type="AlphaFoldDB" id="I0KB58"/>
<dbReference type="InterPro" id="IPR008928">
    <property type="entry name" value="6-hairpin_glycosidase_sf"/>
</dbReference>
<organism evidence="7 8">
    <name type="scientific">Fibrella aestuarina BUZ 2</name>
    <dbReference type="NCBI Taxonomy" id="1166018"/>
    <lineage>
        <taxon>Bacteria</taxon>
        <taxon>Pseudomonadati</taxon>
        <taxon>Bacteroidota</taxon>
        <taxon>Cytophagia</taxon>
        <taxon>Cytophagales</taxon>
        <taxon>Spirosomataceae</taxon>
        <taxon>Fibrella</taxon>
    </lineage>
</organism>
<dbReference type="InterPro" id="IPR005195">
    <property type="entry name" value="Glyco_hydro_65_M"/>
</dbReference>
<evidence type="ECO:0000313" key="7">
    <source>
        <dbReference type="EMBL" id="CCH01361.1"/>
    </source>
</evidence>
<dbReference type="PATRIC" id="fig|1166018.3.peg.5127"/>
<dbReference type="KEGG" id="fae:FAES_3353"/>
<feature type="active site" description="Proton donor" evidence="2">
    <location>
        <position position="488"/>
    </location>
</feature>
<dbReference type="OrthoDB" id="9758855at2"/>
<evidence type="ECO:0000259" key="4">
    <source>
        <dbReference type="Pfam" id="PF03632"/>
    </source>
</evidence>
<dbReference type="eggNOG" id="COG1554">
    <property type="taxonomic scope" value="Bacteria"/>
</dbReference>
<dbReference type="InterPro" id="IPR005196">
    <property type="entry name" value="Glyco_hydro_65_N"/>
</dbReference>
<dbReference type="Gene3D" id="2.70.98.40">
    <property type="entry name" value="Glycoside hydrolase, family 65, N-terminal domain"/>
    <property type="match status" value="1"/>
</dbReference>
<dbReference type="PANTHER" id="PTHR11051:SF14">
    <property type="entry name" value="MALTOSE PHOSPHORYLASE"/>
    <property type="match status" value="1"/>
</dbReference>
<reference evidence="7 8" key="1">
    <citation type="journal article" date="2012" name="J. Bacteriol.">
        <title>Genome Sequence of Fibrella aestuarina BUZ 2T, a Filamentous Marine Bacterium.</title>
        <authorList>
            <person name="Filippini M."/>
            <person name="Qi W."/>
            <person name="Blom J."/>
            <person name="Goesmann A."/>
            <person name="Smits T.H."/>
            <person name="Bagheri H.C."/>
        </authorList>
    </citation>
    <scope>NUCLEOTIDE SEQUENCE [LARGE SCALE GENOMIC DNA]</scope>
    <source>
        <strain evidence="8">BUZ 2T</strain>
    </source>
</reference>
<dbReference type="Proteomes" id="UP000011058">
    <property type="component" value="Chromosome"/>
</dbReference>
<dbReference type="GO" id="GO:0005975">
    <property type="term" value="P:carbohydrate metabolic process"/>
    <property type="evidence" value="ECO:0007669"/>
    <property type="project" value="InterPro"/>
</dbReference>
<dbReference type="NCBIfam" id="NF010380">
    <property type="entry name" value="PRK13807.1"/>
    <property type="match status" value="1"/>
</dbReference>
<dbReference type="HOGENOM" id="CLU_006285_2_2_10"/>
<evidence type="ECO:0000256" key="1">
    <source>
        <dbReference type="ARBA" id="ARBA00006768"/>
    </source>
</evidence>
<feature type="domain" description="Glycoside hydrolase family 65 N-terminal" evidence="6">
    <location>
        <begin position="13"/>
        <end position="265"/>
    </location>
</feature>
<dbReference type="InterPro" id="IPR017045">
    <property type="entry name" value="Malt_Pase/Glycosyl_Hdrlase"/>
</dbReference>
<dbReference type="InterPro" id="IPR037018">
    <property type="entry name" value="GH65_N"/>
</dbReference>
<dbReference type="SUPFAM" id="SSF48208">
    <property type="entry name" value="Six-hairpin glycosidases"/>
    <property type="match status" value="1"/>
</dbReference>